<comment type="caution">
    <text evidence="1">The sequence shown here is derived from an EMBL/GenBank/DDBJ whole genome shotgun (WGS) entry which is preliminary data.</text>
</comment>
<dbReference type="RefSeq" id="WP_241368146.1">
    <property type="nucleotide sequence ID" value="NZ_JAKZFC010000001.1"/>
</dbReference>
<reference evidence="1 2" key="1">
    <citation type="submission" date="2022-03" db="EMBL/GenBank/DDBJ databases">
        <authorList>
            <person name="Jo J.-H."/>
            <person name="Im W.-T."/>
        </authorList>
    </citation>
    <scope>NUCLEOTIDE SEQUENCE [LARGE SCALE GENOMIC DNA]</scope>
    <source>
        <strain evidence="1 2">MA9</strain>
    </source>
</reference>
<dbReference type="EMBL" id="JAKZFC010000001">
    <property type="protein sequence ID" value="MCH7321110.1"/>
    <property type="molecule type" value="Genomic_DNA"/>
</dbReference>
<accession>A0ABS9U9V0</accession>
<name>A0ABS9U9V0_9BACL</name>
<dbReference type="Proteomes" id="UP001316087">
    <property type="component" value="Unassembled WGS sequence"/>
</dbReference>
<gene>
    <name evidence="1" type="ORF">LZ480_04325</name>
</gene>
<protein>
    <submittedName>
        <fullName evidence="1">Isopropylmalate synthase</fullName>
    </submittedName>
</protein>
<sequence>MKNLELLNKLHQMSDEQLQQFAQKKDIELTLEEIKKLRKIMKHANISWAITGIPNEVLQKLHKLLGEKRYKKLMRLVGI</sequence>
<evidence type="ECO:0000313" key="2">
    <source>
        <dbReference type="Proteomes" id="UP001316087"/>
    </source>
</evidence>
<evidence type="ECO:0000313" key="1">
    <source>
        <dbReference type="EMBL" id="MCH7321110.1"/>
    </source>
</evidence>
<organism evidence="1 2">
    <name type="scientific">Solibacillus palustris</name>
    <dbReference type="NCBI Taxonomy" id="2908203"/>
    <lineage>
        <taxon>Bacteria</taxon>
        <taxon>Bacillati</taxon>
        <taxon>Bacillota</taxon>
        <taxon>Bacilli</taxon>
        <taxon>Bacillales</taxon>
        <taxon>Caryophanaceae</taxon>
        <taxon>Solibacillus</taxon>
    </lineage>
</organism>
<proteinExistence type="predicted"/>
<keyword evidence="2" id="KW-1185">Reference proteome</keyword>